<evidence type="ECO:0000256" key="4">
    <source>
        <dbReference type="ARBA" id="ARBA00022777"/>
    </source>
</evidence>
<keyword evidence="5" id="KW-0067">ATP-binding</keyword>
<dbReference type="InterPro" id="IPR002139">
    <property type="entry name" value="Ribo/fructo_kinase"/>
</dbReference>
<name>A0A1M5UXD7_9CLOT</name>
<dbReference type="Proteomes" id="UP000184447">
    <property type="component" value="Unassembled WGS sequence"/>
</dbReference>
<dbReference type="EMBL" id="FQXM01000009">
    <property type="protein sequence ID" value="SHH67600.1"/>
    <property type="molecule type" value="Genomic_DNA"/>
</dbReference>
<dbReference type="PANTHER" id="PTHR43085">
    <property type="entry name" value="HEXOKINASE FAMILY MEMBER"/>
    <property type="match status" value="1"/>
</dbReference>
<keyword evidence="2 6" id="KW-0808">Transferase</keyword>
<dbReference type="GO" id="GO:0008865">
    <property type="term" value="F:fructokinase activity"/>
    <property type="evidence" value="ECO:0007669"/>
    <property type="project" value="UniProtKB-ARBA"/>
</dbReference>
<organism evidence="8 9">
    <name type="scientific">Clostridium grantii DSM 8605</name>
    <dbReference type="NCBI Taxonomy" id="1121316"/>
    <lineage>
        <taxon>Bacteria</taxon>
        <taxon>Bacillati</taxon>
        <taxon>Bacillota</taxon>
        <taxon>Clostridia</taxon>
        <taxon>Eubacteriales</taxon>
        <taxon>Clostridiaceae</taxon>
        <taxon>Clostridium</taxon>
    </lineage>
</organism>
<keyword evidence="3" id="KW-0547">Nucleotide-binding</keyword>
<gene>
    <name evidence="8" type="ORF">SAMN02745207_01968</name>
</gene>
<dbReference type="Pfam" id="PF00294">
    <property type="entry name" value="PfkB"/>
    <property type="match status" value="1"/>
</dbReference>
<dbReference type="InterPro" id="IPR029056">
    <property type="entry name" value="Ribokinase-like"/>
</dbReference>
<dbReference type="GO" id="GO:0005524">
    <property type="term" value="F:ATP binding"/>
    <property type="evidence" value="ECO:0007669"/>
    <property type="project" value="UniProtKB-KW"/>
</dbReference>
<dbReference type="InterPro" id="IPR002173">
    <property type="entry name" value="Carboh/pur_kinase_PfkB_CS"/>
</dbReference>
<dbReference type="PANTHER" id="PTHR43085:SF1">
    <property type="entry name" value="PSEUDOURIDINE KINASE-RELATED"/>
    <property type="match status" value="1"/>
</dbReference>
<evidence type="ECO:0000256" key="6">
    <source>
        <dbReference type="RuleBase" id="RU003704"/>
    </source>
</evidence>
<evidence type="ECO:0000256" key="2">
    <source>
        <dbReference type="ARBA" id="ARBA00022679"/>
    </source>
</evidence>
<keyword evidence="4 6" id="KW-0418">Kinase</keyword>
<keyword evidence="9" id="KW-1185">Reference proteome</keyword>
<evidence type="ECO:0000256" key="5">
    <source>
        <dbReference type="ARBA" id="ARBA00022840"/>
    </source>
</evidence>
<evidence type="ECO:0000256" key="3">
    <source>
        <dbReference type="ARBA" id="ARBA00022741"/>
    </source>
</evidence>
<dbReference type="CDD" id="cd01166">
    <property type="entry name" value="KdgK"/>
    <property type="match status" value="1"/>
</dbReference>
<dbReference type="InterPro" id="IPR050306">
    <property type="entry name" value="PfkB_Carbo_kinase"/>
</dbReference>
<accession>A0A1M5UXD7</accession>
<evidence type="ECO:0000256" key="1">
    <source>
        <dbReference type="ARBA" id="ARBA00010688"/>
    </source>
</evidence>
<dbReference type="GO" id="GO:0006000">
    <property type="term" value="P:fructose metabolic process"/>
    <property type="evidence" value="ECO:0007669"/>
    <property type="project" value="UniProtKB-ARBA"/>
</dbReference>
<dbReference type="OrthoDB" id="9813569at2"/>
<comment type="similarity">
    <text evidence="1 6">Belongs to the carbohydrate kinase PfkB family.</text>
</comment>
<dbReference type="InterPro" id="IPR011611">
    <property type="entry name" value="PfkB_dom"/>
</dbReference>
<evidence type="ECO:0000313" key="8">
    <source>
        <dbReference type="EMBL" id="SHH67600.1"/>
    </source>
</evidence>
<proteinExistence type="inferred from homology"/>
<evidence type="ECO:0000259" key="7">
    <source>
        <dbReference type="Pfam" id="PF00294"/>
    </source>
</evidence>
<dbReference type="RefSeq" id="WP_143160513.1">
    <property type="nucleotide sequence ID" value="NZ_FQXM01000009.1"/>
</dbReference>
<reference evidence="8 9" key="1">
    <citation type="submission" date="2016-11" db="EMBL/GenBank/DDBJ databases">
        <authorList>
            <person name="Jaros S."/>
            <person name="Januszkiewicz K."/>
            <person name="Wedrychowicz H."/>
        </authorList>
    </citation>
    <scope>NUCLEOTIDE SEQUENCE [LARGE SCALE GENOMIC DNA]</scope>
    <source>
        <strain evidence="8 9">DSM 8605</strain>
    </source>
</reference>
<dbReference type="STRING" id="1121316.SAMN02745207_01968"/>
<evidence type="ECO:0000313" key="9">
    <source>
        <dbReference type="Proteomes" id="UP000184447"/>
    </source>
</evidence>
<dbReference type="SUPFAM" id="SSF53613">
    <property type="entry name" value="Ribokinase-like"/>
    <property type="match status" value="1"/>
</dbReference>
<feature type="domain" description="Carbohydrate kinase PfkB" evidence="7">
    <location>
        <begin position="6"/>
        <end position="302"/>
    </location>
</feature>
<dbReference type="PROSITE" id="PS00584">
    <property type="entry name" value="PFKB_KINASES_2"/>
    <property type="match status" value="1"/>
</dbReference>
<dbReference type="AlphaFoldDB" id="A0A1M5UXD7"/>
<protein>
    <submittedName>
        <fullName evidence="8">2-dehydro-3-deoxygluconokinase</fullName>
    </submittedName>
</protein>
<dbReference type="Gene3D" id="3.40.1190.20">
    <property type="match status" value="1"/>
</dbReference>
<dbReference type="PRINTS" id="PR00990">
    <property type="entry name" value="RIBOKINASE"/>
</dbReference>
<sequence length="319" mass="35109">MEKTLEVVTFGETMVLFNPDNIGPLRYANNFSKSIGGAESNVAIALAKLGHNVGWFSKLGNDAFGMYIKSVIMGEGVDVSRVGFDEERKTGIIFKERFQHTNPNVYYYRQNSAASHIGVKDLDEDYLKSAKILHITGITPAISESAREAVFKAVEIAKENNVIVSFDPNIRLKLWKLNEAKEVILKIAEKADIIFPGEDEGKKLLGTDNPELIADEFIKLGCKLVVVKLGEKGCYVQSKDEKIYVEGYPIKRVEDTVGAGDGFAAGFLSGYLKELSLEDCAKYANGVGAMAVLVRGDMEGYPDIEQLESFIGITESVDR</sequence>